<sequence>MILLEIRSSNTHCTCM</sequence>
<proteinExistence type="predicted"/>
<dbReference type="AlphaFoldDB" id="A0A2P2PIZ0"/>
<name>A0A2P2PIZ0_RHIMU</name>
<protein>
    <submittedName>
        <fullName evidence="1">Uncharacterized protein</fullName>
    </submittedName>
</protein>
<organism evidence="1">
    <name type="scientific">Rhizophora mucronata</name>
    <name type="common">Asiatic mangrove</name>
    <dbReference type="NCBI Taxonomy" id="61149"/>
    <lineage>
        <taxon>Eukaryota</taxon>
        <taxon>Viridiplantae</taxon>
        <taxon>Streptophyta</taxon>
        <taxon>Embryophyta</taxon>
        <taxon>Tracheophyta</taxon>
        <taxon>Spermatophyta</taxon>
        <taxon>Magnoliopsida</taxon>
        <taxon>eudicotyledons</taxon>
        <taxon>Gunneridae</taxon>
        <taxon>Pentapetalae</taxon>
        <taxon>rosids</taxon>
        <taxon>fabids</taxon>
        <taxon>Malpighiales</taxon>
        <taxon>Rhizophoraceae</taxon>
        <taxon>Rhizophora</taxon>
    </lineage>
</organism>
<dbReference type="EMBL" id="GGEC01074244">
    <property type="protein sequence ID" value="MBX54728.1"/>
    <property type="molecule type" value="Transcribed_RNA"/>
</dbReference>
<accession>A0A2P2PIZ0</accession>
<reference evidence="1" key="1">
    <citation type="submission" date="2018-02" db="EMBL/GenBank/DDBJ databases">
        <title>Rhizophora mucronata_Transcriptome.</title>
        <authorList>
            <person name="Meera S.P."/>
            <person name="Sreeshan A."/>
            <person name="Augustine A."/>
        </authorList>
    </citation>
    <scope>NUCLEOTIDE SEQUENCE</scope>
    <source>
        <tissue evidence="1">Leaf</tissue>
    </source>
</reference>
<evidence type="ECO:0000313" key="1">
    <source>
        <dbReference type="EMBL" id="MBX54728.1"/>
    </source>
</evidence>